<dbReference type="PANTHER" id="PTHR10890">
    <property type="entry name" value="CYSTEINYL-TRNA SYNTHETASE"/>
    <property type="match status" value="1"/>
</dbReference>
<keyword evidence="8 12" id="KW-0862">Zinc</keyword>
<comment type="caution">
    <text evidence="14">The sequence shown here is derived from an EMBL/GenBank/DDBJ whole genome shotgun (WGS) entry which is preliminary data.</text>
</comment>
<keyword evidence="7 12" id="KW-0547">Nucleotide-binding</keyword>
<feature type="short sequence motif" description="'HIGH' region" evidence="12">
    <location>
        <begin position="30"/>
        <end position="40"/>
    </location>
</feature>
<accession>A0A2P5SXH9</accession>
<dbReference type="InterPro" id="IPR014729">
    <property type="entry name" value="Rossmann-like_a/b/a_fold"/>
</dbReference>
<comment type="subunit">
    <text evidence="3 12">Monomer.</text>
</comment>
<feature type="binding site" evidence="12">
    <location>
        <position position="238"/>
    </location>
    <ligand>
        <name>Zn(2+)</name>
        <dbReference type="ChEBI" id="CHEBI:29105"/>
    </ligand>
</feature>
<dbReference type="EC" id="6.1.1.16" evidence="12"/>
<dbReference type="InterPro" id="IPR015803">
    <property type="entry name" value="Cys-tRNA-ligase"/>
</dbReference>
<keyword evidence="9 12" id="KW-0067">ATP-binding</keyword>
<evidence type="ECO:0000256" key="2">
    <source>
        <dbReference type="ARBA" id="ARBA00005594"/>
    </source>
</evidence>
<feature type="binding site" evidence="12">
    <location>
        <position position="234"/>
    </location>
    <ligand>
        <name>Zn(2+)</name>
        <dbReference type="ChEBI" id="CHEBI:29105"/>
    </ligand>
</feature>
<dbReference type="AlphaFoldDB" id="A0A2P5SXH9"/>
<keyword evidence="11 12" id="KW-0030">Aminoacyl-tRNA synthetase</keyword>
<dbReference type="GO" id="GO:0008270">
    <property type="term" value="F:zinc ion binding"/>
    <property type="evidence" value="ECO:0007669"/>
    <property type="project" value="UniProtKB-UniRule"/>
</dbReference>
<dbReference type="InterPro" id="IPR056411">
    <property type="entry name" value="CysS_C"/>
</dbReference>
<evidence type="ECO:0000313" key="15">
    <source>
        <dbReference type="Proteomes" id="UP000296034"/>
    </source>
</evidence>
<dbReference type="GO" id="GO:0006423">
    <property type="term" value="P:cysteinyl-tRNA aminoacylation"/>
    <property type="evidence" value="ECO:0007669"/>
    <property type="project" value="UniProtKB-UniRule"/>
</dbReference>
<comment type="subcellular location">
    <subcellularLocation>
        <location evidence="1 12">Cytoplasm</location>
    </subcellularLocation>
</comment>
<dbReference type="EMBL" id="PDKS01000005">
    <property type="protein sequence ID" value="PPI87035.1"/>
    <property type="molecule type" value="Genomic_DNA"/>
</dbReference>
<evidence type="ECO:0000256" key="12">
    <source>
        <dbReference type="HAMAP-Rule" id="MF_00041"/>
    </source>
</evidence>
<dbReference type="InterPro" id="IPR032678">
    <property type="entry name" value="tRNA-synt_1_cat_dom"/>
</dbReference>
<dbReference type="PRINTS" id="PR00983">
    <property type="entry name" value="TRNASYNTHCYS"/>
</dbReference>
<evidence type="ECO:0000256" key="7">
    <source>
        <dbReference type="ARBA" id="ARBA00022741"/>
    </source>
</evidence>
<dbReference type="Pfam" id="PF23493">
    <property type="entry name" value="CysS_C"/>
    <property type="match status" value="1"/>
</dbReference>
<keyword evidence="5 12" id="KW-0436">Ligase</keyword>
<evidence type="ECO:0000256" key="8">
    <source>
        <dbReference type="ARBA" id="ARBA00022833"/>
    </source>
</evidence>
<keyword evidence="6 12" id="KW-0479">Metal-binding</keyword>
<proteinExistence type="inferred from homology"/>
<feature type="domain" description="Cysteinyl-tRNA synthetase class Ia DALR" evidence="13">
    <location>
        <begin position="345"/>
        <end position="406"/>
    </location>
</feature>
<evidence type="ECO:0000256" key="3">
    <source>
        <dbReference type="ARBA" id="ARBA00011245"/>
    </source>
</evidence>
<reference evidence="14 15" key="1">
    <citation type="journal article" date="2018" name="Genome Biol. Evol.">
        <title>Cladogenesis and Genomic Streamlining in Extracellular Endosymbionts of Tropical Stink Bugs.</title>
        <authorList>
            <person name="Otero-Bravo A."/>
            <person name="Goffredi S."/>
            <person name="Sabree Z.L."/>
        </authorList>
    </citation>
    <scope>NUCLEOTIDE SEQUENCE [LARGE SCALE GENOMIC DNA]</scope>
    <source>
        <strain evidence="14 15">SoET</strain>
    </source>
</reference>
<dbReference type="InterPro" id="IPR024909">
    <property type="entry name" value="Cys-tRNA/MSH_ligase"/>
</dbReference>
<evidence type="ECO:0000256" key="1">
    <source>
        <dbReference type="ARBA" id="ARBA00004496"/>
    </source>
</evidence>
<dbReference type="InterPro" id="IPR015273">
    <property type="entry name" value="Cys-tRNA-synt_Ia_DALR"/>
</dbReference>
<organism evidence="14 15">
    <name type="scientific">Candidatus Pantoea edessiphila</name>
    <dbReference type="NCBI Taxonomy" id="2044610"/>
    <lineage>
        <taxon>Bacteria</taxon>
        <taxon>Pseudomonadati</taxon>
        <taxon>Pseudomonadota</taxon>
        <taxon>Gammaproteobacteria</taxon>
        <taxon>Enterobacterales</taxon>
        <taxon>Erwiniaceae</taxon>
        <taxon>Pantoea</taxon>
    </lineage>
</organism>
<feature type="binding site" evidence="12">
    <location>
        <position position="209"/>
    </location>
    <ligand>
        <name>Zn(2+)</name>
        <dbReference type="ChEBI" id="CHEBI:29105"/>
    </ligand>
</feature>
<dbReference type="SUPFAM" id="SSF52374">
    <property type="entry name" value="Nucleotidylyl transferase"/>
    <property type="match status" value="1"/>
</dbReference>
<evidence type="ECO:0000259" key="13">
    <source>
        <dbReference type="SMART" id="SM00840"/>
    </source>
</evidence>
<dbReference type="NCBIfam" id="TIGR00435">
    <property type="entry name" value="cysS"/>
    <property type="match status" value="1"/>
</dbReference>
<dbReference type="PANTHER" id="PTHR10890:SF3">
    <property type="entry name" value="CYSTEINE--TRNA LIGASE, CYTOPLASMIC"/>
    <property type="match status" value="1"/>
</dbReference>
<dbReference type="FunFam" id="3.40.50.620:FF:000009">
    <property type="entry name" value="Cysteine--tRNA ligase"/>
    <property type="match status" value="1"/>
</dbReference>
<keyword evidence="4 12" id="KW-0963">Cytoplasm</keyword>
<dbReference type="Gene3D" id="1.20.120.1910">
    <property type="entry name" value="Cysteine-tRNA ligase, C-terminal anti-codon recognition domain"/>
    <property type="match status" value="1"/>
</dbReference>
<comment type="catalytic activity">
    <reaction evidence="12">
        <text>tRNA(Cys) + L-cysteine + ATP = L-cysteinyl-tRNA(Cys) + AMP + diphosphate</text>
        <dbReference type="Rhea" id="RHEA:17773"/>
        <dbReference type="Rhea" id="RHEA-COMP:9661"/>
        <dbReference type="Rhea" id="RHEA-COMP:9679"/>
        <dbReference type="ChEBI" id="CHEBI:30616"/>
        <dbReference type="ChEBI" id="CHEBI:33019"/>
        <dbReference type="ChEBI" id="CHEBI:35235"/>
        <dbReference type="ChEBI" id="CHEBI:78442"/>
        <dbReference type="ChEBI" id="CHEBI:78517"/>
        <dbReference type="ChEBI" id="CHEBI:456215"/>
        <dbReference type="EC" id="6.1.1.16"/>
    </reaction>
</comment>
<dbReference type="InterPro" id="IPR009080">
    <property type="entry name" value="tRNAsynth_Ia_anticodon-bd"/>
</dbReference>
<evidence type="ECO:0000256" key="10">
    <source>
        <dbReference type="ARBA" id="ARBA00022917"/>
    </source>
</evidence>
<name>A0A2P5SXH9_9GAMM</name>
<dbReference type="CDD" id="cd07963">
    <property type="entry name" value="Anticodon_Ia_Cys"/>
    <property type="match status" value="1"/>
</dbReference>
<dbReference type="GO" id="GO:0005524">
    <property type="term" value="F:ATP binding"/>
    <property type="evidence" value="ECO:0007669"/>
    <property type="project" value="UniProtKB-UniRule"/>
</dbReference>
<dbReference type="CDD" id="cd00672">
    <property type="entry name" value="CysRS_core"/>
    <property type="match status" value="1"/>
</dbReference>
<evidence type="ECO:0000313" key="14">
    <source>
        <dbReference type="EMBL" id="PPI87035.1"/>
    </source>
</evidence>
<feature type="binding site" evidence="12">
    <location>
        <position position="269"/>
    </location>
    <ligand>
        <name>ATP</name>
        <dbReference type="ChEBI" id="CHEBI:30616"/>
    </ligand>
</feature>
<comment type="cofactor">
    <cofactor evidence="12">
        <name>Zn(2+)</name>
        <dbReference type="ChEBI" id="CHEBI:29105"/>
    </cofactor>
    <text evidence="12">Binds 1 zinc ion per subunit.</text>
</comment>
<gene>
    <name evidence="12" type="primary">cysS</name>
    <name evidence="14" type="ORF">CRV11_03255</name>
</gene>
<dbReference type="SUPFAM" id="SSF47323">
    <property type="entry name" value="Anticodon-binding domain of a subclass of class I aminoacyl-tRNA synthetases"/>
    <property type="match status" value="1"/>
</dbReference>
<feature type="short sequence motif" description="'KMSKS' region" evidence="12">
    <location>
        <begin position="266"/>
        <end position="270"/>
    </location>
</feature>
<dbReference type="GO" id="GO:0005829">
    <property type="term" value="C:cytosol"/>
    <property type="evidence" value="ECO:0007669"/>
    <property type="project" value="TreeGrafter"/>
</dbReference>
<dbReference type="Proteomes" id="UP000296034">
    <property type="component" value="Unassembled WGS sequence"/>
</dbReference>
<evidence type="ECO:0000256" key="5">
    <source>
        <dbReference type="ARBA" id="ARBA00022598"/>
    </source>
</evidence>
<dbReference type="Gene3D" id="3.40.50.620">
    <property type="entry name" value="HUPs"/>
    <property type="match status" value="1"/>
</dbReference>
<dbReference type="Pfam" id="PF01406">
    <property type="entry name" value="tRNA-synt_1e"/>
    <property type="match status" value="1"/>
</dbReference>
<evidence type="ECO:0000256" key="6">
    <source>
        <dbReference type="ARBA" id="ARBA00022723"/>
    </source>
</evidence>
<feature type="binding site" evidence="12">
    <location>
        <position position="28"/>
    </location>
    <ligand>
        <name>Zn(2+)</name>
        <dbReference type="ChEBI" id="CHEBI:29105"/>
    </ligand>
</feature>
<dbReference type="SMART" id="SM00840">
    <property type="entry name" value="DALR_2"/>
    <property type="match status" value="1"/>
</dbReference>
<protein>
    <recommendedName>
        <fullName evidence="12">Cysteine--tRNA ligase</fullName>
        <ecNumber evidence="12">6.1.1.16</ecNumber>
    </recommendedName>
    <alternativeName>
        <fullName evidence="12">Cysteinyl-tRNA synthetase</fullName>
        <shortName evidence="12">CysRS</shortName>
    </alternativeName>
</protein>
<evidence type="ECO:0000256" key="4">
    <source>
        <dbReference type="ARBA" id="ARBA00022490"/>
    </source>
</evidence>
<sequence length="465" mass="54303">MLKIYNTISHKKEIFTPICKNKISMYVCGVTVYDVCHIGHARTFVNFDVIARYLRYMGYDLNYVRNITDIDDKIIKRAKANNENIKDLTDRMIKNMHDDFRSINLLVPSSEPRATNHILEIIEFINQLINSGYAYIADNGDVVFEVNKHQNYGILSNQKLKQLQNSNRNETLSTKRNSIDFVLWKISKKNEPYWSSPWGNGRPGWHIECSAMIHKKIGSFVDIHGGGSDLMFPHHENELAQSICAHKNTVINYWIHTGMMMIDNKKMSKSLGNFLTLRDLLSNYDPESIRYFLLSSHYRSPINYSANKMHYSNIALKRLYTALLNTNTNNIIDTNGQKYTNFESRFRNAMNDDFNIPEVYSIIFDMAHTINSLKKQDIIMANTLAFKLREIASVLGILQQDPEQFLQKNHKINSEKREEINHLIKIRNQARKLKNWQEADIARDKLNDLGIVIEDNLYQSTWRHR</sequence>
<keyword evidence="10 12" id="KW-0648">Protein biosynthesis</keyword>
<dbReference type="OrthoDB" id="9815130at2"/>
<evidence type="ECO:0000256" key="9">
    <source>
        <dbReference type="ARBA" id="ARBA00022840"/>
    </source>
</evidence>
<dbReference type="HAMAP" id="MF_00041">
    <property type="entry name" value="Cys_tRNA_synth"/>
    <property type="match status" value="1"/>
</dbReference>
<dbReference type="Pfam" id="PF09190">
    <property type="entry name" value="DALR_2"/>
    <property type="match status" value="1"/>
</dbReference>
<dbReference type="GO" id="GO:0004817">
    <property type="term" value="F:cysteine-tRNA ligase activity"/>
    <property type="evidence" value="ECO:0007669"/>
    <property type="project" value="UniProtKB-UniRule"/>
</dbReference>
<dbReference type="RefSeq" id="WP_136131923.1">
    <property type="nucleotide sequence ID" value="NZ_PDKS01000005.1"/>
</dbReference>
<comment type="similarity">
    <text evidence="2 12">Belongs to the class-I aminoacyl-tRNA synthetase family.</text>
</comment>
<evidence type="ECO:0000256" key="11">
    <source>
        <dbReference type="ARBA" id="ARBA00023146"/>
    </source>
</evidence>